<reference evidence="2" key="1">
    <citation type="submission" date="2021-01" db="EMBL/GenBank/DDBJ databases">
        <authorList>
            <consortium name="Genoscope - CEA"/>
            <person name="William W."/>
        </authorList>
    </citation>
    <scope>NUCLEOTIDE SEQUENCE</scope>
</reference>
<gene>
    <name evidence="2" type="ORF">PSON_ATCC_30995.1.T1310062</name>
</gene>
<dbReference type="AlphaFoldDB" id="A0A8S1R1M4"/>
<dbReference type="Proteomes" id="UP000692954">
    <property type="component" value="Unassembled WGS sequence"/>
</dbReference>
<proteinExistence type="predicted"/>
<comment type="caution">
    <text evidence="2">The sequence shown here is derived from an EMBL/GenBank/DDBJ whole genome shotgun (WGS) entry which is preliminary data.</text>
</comment>
<feature type="region of interest" description="Disordered" evidence="1">
    <location>
        <begin position="1"/>
        <end position="23"/>
    </location>
</feature>
<evidence type="ECO:0000313" key="2">
    <source>
        <dbReference type="EMBL" id="CAD8121264.1"/>
    </source>
</evidence>
<keyword evidence="3" id="KW-1185">Reference proteome</keyword>
<sequence length="39" mass="4492">MILNLKGRQLKSQNSRKEDEHARPVMLLENINVSVESLT</sequence>
<name>A0A8S1R1M4_9CILI</name>
<organism evidence="2 3">
    <name type="scientific">Paramecium sonneborni</name>
    <dbReference type="NCBI Taxonomy" id="65129"/>
    <lineage>
        <taxon>Eukaryota</taxon>
        <taxon>Sar</taxon>
        <taxon>Alveolata</taxon>
        <taxon>Ciliophora</taxon>
        <taxon>Intramacronucleata</taxon>
        <taxon>Oligohymenophorea</taxon>
        <taxon>Peniculida</taxon>
        <taxon>Parameciidae</taxon>
        <taxon>Paramecium</taxon>
    </lineage>
</organism>
<evidence type="ECO:0000256" key="1">
    <source>
        <dbReference type="SAM" id="MobiDB-lite"/>
    </source>
</evidence>
<evidence type="ECO:0000313" key="3">
    <source>
        <dbReference type="Proteomes" id="UP000692954"/>
    </source>
</evidence>
<accession>A0A8S1R1M4</accession>
<protein>
    <submittedName>
        <fullName evidence="2">Uncharacterized protein</fullName>
    </submittedName>
</protein>
<dbReference type="EMBL" id="CAJJDN010000131">
    <property type="protein sequence ID" value="CAD8121264.1"/>
    <property type="molecule type" value="Genomic_DNA"/>
</dbReference>